<dbReference type="EMBL" id="LKVB01000006">
    <property type="protein sequence ID" value="PHJ26914.1"/>
    <property type="molecule type" value="Genomic_DNA"/>
</dbReference>
<dbReference type="AlphaFoldDB" id="A0AA44ZE95"/>
<dbReference type="Proteomes" id="UP000223982">
    <property type="component" value="Unassembled WGS sequence"/>
</dbReference>
<sequence length="81" mass="8698">MRISDFLQVRQVTTLGSTLHCLPSMSAQYFVNGVNNRAEDVGMKVVSLRGAGIKCGECDGLGLSTSVKETAHTDLIGRSLR</sequence>
<protein>
    <submittedName>
        <fullName evidence="2">Uncharacterized protein</fullName>
    </submittedName>
</protein>
<reference evidence="2 3" key="1">
    <citation type="submission" date="2017-02" db="EMBL/GenBank/DDBJ databases">
        <title>Prevalence of linear plasmids in Propionibacterium acnes isolates obtained from cancerous prostatic tissue.</title>
        <authorList>
            <person name="Davidsson S."/>
            <person name="Bruggemann H."/>
        </authorList>
    </citation>
    <scope>NUCLEOTIDE SEQUENCE [LARGE SCALE GENOMIC DNA]</scope>
    <source>
        <strain evidence="2 3">09-9</strain>
    </source>
</reference>
<reference evidence="1 4" key="2">
    <citation type="submission" date="2018-08" db="EMBL/GenBank/DDBJ databases">
        <title>Genome sequencing of Cutibacterium acnes KCOM 1315.</title>
        <authorList>
            <person name="Kook J.-K."/>
            <person name="Park S.-N."/>
            <person name="Lim Y.K."/>
        </authorList>
    </citation>
    <scope>NUCLEOTIDE SEQUENCE [LARGE SCALE GENOMIC DNA]</scope>
    <source>
        <strain evidence="1 4">KCOM 1315</strain>
    </source>
</reference>
<evidence type="ECO:0000313" key="2">
    <source>
        <dbReference type="EMBL" id="PHJ26914.1"/>
    </source>
</evidence>
<dbReference type="Proteomes" id="UP000256621">
    <property type="component" value="Chromosome"/>
</dbReference>
<gene>
    <name evidence="2" type="ORF">APS60_08460</name>
    <name evidence="1" type="ORF">DXN06_11835</name>
</gene>
<dbReference type="EMBL" id="CP031442">
    <property type="protein sequence ID" value="AXM07717.1"/>
    <property type="molecule type" value="Genomic_DNA"/>
</dbReference>
<accession>A0AA44ZE95</accession>
<evidence type="ECO:0000313" key="3">
    <source>
        <dbReference type="Proteomes" id="UP000223982"/>
    </source>
</evidence>
<evidence type="ECO:0000313" key="4">
    <source>
        <dbReference type="Proteomes" id="UP000256621"/>
    </source>
</evidence>
<proteinExistence type="predicted"/>
<name>A0AA44ZE95_CUTAC</name>
<evidence type="ECO:0000313" key="1">
    <source>
        <dbReference type="EMBL" id="AXM07717.1"/>
    </source>
</evidence>
<organism evidence="2 3">
    <name type="scientific">Cutibacterium acnes</name>
    <name type="common">Propionibacterium acnes</name>
    <dbReference type="NCBI Taxonomy" id="1747"/>
    <lineage>
        <taxon>Bacteria</taxon>
        <taxon>Bacillati</taxon>
        <taxon>Actinomycetota</taxon>
        <taxon>Actinomycetes</taxon>
        <taxon>Propionibacteriales</taxon>
        <taxon>Propionibacteriaceae</taxon>
        <taxon>Cutibacterium</taxon>
    </lineage>
</organism>